<dbReference type="Proteomes" id="UP000323258">
    <property type="component" value="Unassembled WGS sequence"/>
</dbReference>
<keyword evidence="3 5" id="KW-1133">Transmembrane helix</keyword>
<keyword evidence="2 5" id="KW-0812">Transmembrane</keyword>
<keyword evidence="7" id="KW-1185">Reference proteome</keyword>
<reference evidence="6 7" key="2">
    <citation type="submission" date="2019-09" db="EMBL/GenBank/DDBJ databases">
        <title>Mesorhizobium sp. MaA-C15 isolated from Microcystis aeruginosa.</title>
        <authorList>
            <person name="Jeong S.E."/>
            <person name="Jin H.M."/>
            <person name="Jeon C.O."/>
        </authorList>
    </citation>
    <scope>NUCLEOTIDE SEQUENCE [LARGE SCALE GENOMIC DNA]</scope>
    <source>
        <strain evidence="6 7">MaA-C15</strain>
    </source>
</reference>
<dbReference type="InterPro" id="IPR038770">
    <property type="entry name" value="Na+/solute_symporter_sf"/>
</dbReference>
<feature type="transmembrane region" description="Helical" evidence="5">
    <location>
        <begin position="262"/>
        <end position="282"/>
    </location>
</feature>
<feature type="transmembrane region" description="Helical" evidence="5">
    <location>
        <begin position="38"/>
        <end position="63"/>
    </location>
</feature>
<evidence type="ECO:0000256" key="5">
    <source>
        <dbReference type="SAM" id="Phobius"/>
    </source>
</evidence>
<feature type="transmembrane region" description="Helical" evidence="5">
    <location>
        <begin position="96"/>
        <end position="118"/>
    </location>
</feature>
<evidence type="ECO:0000256" key="1">
    <source>
        <dbReference type="ARBA" id="ARBA00004141"/>
    </source>
</evidence>
<gene>
    <name evidence="6" type="ORF">FY036_13720</name>
</gene>
<evidence type="ECO:0000256" key="3">
    <source>
        <dbReference type="ARBA" id="ARBA00022989"/>
    </source>
</evidence>
<protein>
    <submittedName>
        <fullName evidence="6">Bile acid:sodium symporter family protein</fullName>
    </submittedName>
</protein>
<dbReference type="GO" id="GO:0016020">
    <property type="term" value="C:membrane"/>
    <property type="evidence" value="ECO:0007669"/>
    <property type="project" value="UniProtKB-SubCell"/>
</dbReference>
<dbReference type="AlphaFoldDB" id="A0A5D4GXQ6"/>
<reference evidence="6 7" key="1">
    <citation type="submission" date="2019-08" db="EMBL/GenBank/DDBJ databases">
        <authorList>
            <person name="Seo Y.L."/>
        </authorList>
    </citation>
    <scope>NUCLEOTIDE SEQUENCE [LARGE SCALE GENOMIC DNA]</scope>
    <source>
        <strain evidence="6 7">MaA-C15</strain>
    </source>
</reference>
<proteinExistence type="predicted"/>
<feature type="transmembrane region" description="Helical" evidence="5">
    <location>
        <begin position="197"/>
        <end position="219"/>
    </location>
</feature>
<evidence type="ECO:0000256" key="2">
    <source>
        <dbReference type="ARBA" id="ARBA00022692"/>
    </source>
</evidence>
<feature type="transmembrane region" description="Helical" evidence="5">
    <location>
        <begin position="170"/>
        <end position="191"/>
    </location>
</feature>
<comment type="caution">
    <text evidence="6">The sequence shown here is derived from an EMBL/GenBank/DDBJ whole genome shotgun (WGS) entry which is preliminary data.</text>
</comment>
<dbReference type="InterPro" id="IPR002657">
    <property type="entry name" value="BilAc:Na_symport/Acr3"/>
</dbReference>
<name>A0A5D4GXQ6_9HYPH</name>
<feature type="transmembrane region" description="Helical" evidence="5">
    <location>
        <begin position="138"/>
        <end position="158"/>
    </location>
</feature>
<organism evidence="6 7">
    <name type="scientific">Neoaquamicrobium microcysteis</name>
    <dbReference type="NCBI Taxonomy" id="2682781"/>
    <lineage>
        <taxon>Bacteria</taxon>
        <taxon>Pseudomonadati</taxon>
        <taxon>Pseudomonadota</taxon>
        <taxon>Alphaproteobacteria</taxon>
        <taxon>Hyphomicrobiales</taxon>
        <taxon>Phyllobacteriaceae</taxon>
        <taxon>Neoaquamicrobium</taxon>
    </lineage>
</organism>
<evidence type="ECO:0000313" key="6">
    <source>
        <dbReference type="EMBL" id="TYR31340.1"/>
    </source>
</evidence>
<sequence length="289" mass="30497">MQSSIALSIGLPAALVIIMLGLGLSLRFDDFARVLARPLPVIIGLALQVVLLPAICFVLVYLWSLPPAIGVGMMLLAASPGATSAALYTHLARGDVALSLSMAAFSSLLAIFSLPIIVNLSLVAFHGEGGAVALQIHQVLQIFVIAIVPAIVGILIRSRYPSLAASLDRPVKLLATVFLAIVVIFALISQWSLLAEWGPMVGAVTLIFNLICFAVAFFVPRALGVEHRQAVALAMSIGIRNAALVIALAMSEFMLNDAEMAIPPAMYGLVAYITGAILVWLLNRRPVAA</sequence>
<dbReference type="PANTHER" id="PTHR10361:SF24">
    <property type="entry name" value="P3 PROTEIN"/>
    <property type="match status" value="1"/>
</dbReference>
<feature type="transmembrane region" description="Helical" evidence="5">
    <location>
        <begin position="6"/>
        <end position="26"/>
    </location>
</feature>
<feature type="transmembrane region" description="Helical" evidence="5">
    <location>
        <begin position="231"/>
        <end position="250"/>
    </location>
</feature>
<dbReference type="Gene3D" id="1.20.1530.20">
    <property type="match status" value="1"/>
</dbReference>
<dbReference type="InterPro" id="IPR004710">
    <property type="entry name" value="Bilac:Na_transpt"/>
</dbReference>
<evidence type="ECO:0000313" key="7">
    <source>
        <dbReference type="Proteomes" id="UP000323258"/>
    </source>
</evidence>
<keyword evidence="4 5" id="KW-0472">Membrane</keyword>
<dbReference type="Pfam" id="PF01758">
    <property type="entry name" value="SBF"/>
    <property type="match status" value="1"/>
</dbReference>
<accession>A0A5D4GXQ6</accession>
<dbReference type="RefSeq" id="WP_148915313.1">
    <property type="nucleotide sequence ID" value="NZ_VSZS01000064.1"/>
</dbReference>
<dbReference type="EMBL" id="VSZS01000064">
    <property type="protein sequence ID" value="TYR31340.1"/>
    <property type="molecule type" value="Genomic_DNA"/>
</dbReference>
<comment type="subcellular location">
    <subcellularLocation>
        <location evidence="1">Membrane</location>
        <topology evidence="1">Multi-pass membrane protein</topology>
    </subcellularLocation>
</comment>
<feature type="transmembrane region" description="Helical" evidence="5">
    <location>
        <begin position="69"/>
        <end position="89"/>
    </location>
</feature>
<evidence type="ECO:0000256" key="4">
    <source>
        <dbReference type="ARBA" id="ARBA00023136"/>
    </source>
</evidence>
<dbReference type="PANTHER" id="PTHR10361">
    <property type="entry name" value="SODIUM-BILE ACID COTRANSPORTER"/>
    <property type="match status" value="1"/>
</dbReference>
<dbReference type="OrthoDB" id="9806785at2"/>